<dbReference type="Proteomes" id="UP001304683">
    <property type="component" value="Chromosome"/>
</dbReference>
<dbReference type="SUPFAM" id="SSF54593">
    <property type="entry name" value="Glyoxalase/Bleomycin resistance protein/Dihydroxybiphenyl dioxygenase"/>
    <property type="match status" value="1"/>
</dbReference>
<feature type="domain" description="VOC" evidence="2">
    <location>
        <begin position="4"/>
        <end position="125"/>
    </location>
</feature>
<dbReference type="PANTHER" id="PTHR43048:SF3">
    <property type="entry name" value="METHYLMALONYL-COA EPIMERASE, MITOCHONDRIAL"/>
    <property type="match status" value="1"/>
</dbReference>
<organism evidence="3 4">
    <name type="scientific">Thermaerobacter composti</name>
    <dbReference type="NCBI Taxonomy" id="554949"/>
    <lineage>
        <taxon>Bacteria</taxon>
        <taxon>Bacillati</taxon>
        <taxon>Bacillota</taxon>
        <taxon>Clostridia</taxon>
        <taxon>Eubacteriales</taxon>
        <taxon>Clostridiales Family XVII. Incertae Sedis</taxon>
        <taxon>Thermaerobacter</taxon>
    </lineage>
</organism>
<gene>
    <name evidence="3" type="ORF">Q5761_08855</name>
</gene>
<reference evidence="3 4" key="1">
    <citation type="submission" date="2023-08" db="EMBL/GenBank/DDBJ databases">
        <title>Genome sequence of Thermaerobacter compostii strain Ins1, a spore-forming filamentous bacterium isolated from a deep geothermal reservoir.</title>
        <authorList>
            <person name="Bregnard D."/>
            <person name="Gonzalez D."/>
            <person name="Junier P."/>
        </authorList>
    </citation>
    <scope>NUCLEOTIDE SEQUENCE [LARGE SCALE GENOMIC DNA]</scope>
    <source>
        <strain evidence="3 4">Ins1</strain>
    </source>
</reference>
<dbReference type="InterPro" id="IPR051785">
    <property type="entry name" value="MMCE/EMCE_epimerase"/>
</dbReference>
<accession>A0ABZ0QM25</accession>
<protein>
    <submittedName>
        <fullName evidence="3">VOC family protein</fullName>
    </submittedName>
</protein>
<dbReference type="EMBL" id="CP132508">
    <property type="protein sequence ID" value="WPD18471.1"/>
    <property type="molecule type" value="Genomic_DNA"/>
</dbReference>
<keyword evidence="1" id="KW-0479">Metal-binding</keyword>
<dbReference type="RefSeq" id="WP_318750306.1">
    <property type="nucleotide sequence ID" value="NZ_CP132508.1"/>
</dbReference>
<dbReference type="Gene3D" id="3.10.180.10">
    <property type="entry name" value="2,3-Dihydroxybiphenyl 1,2-Dioxygenase, domain 1"/>
    <property type="match status" value="1"/>
</dbReference>
<evidence type="ECO:0000313" key="3">
    <source>
        <dbReference type="EMBL" id="WPD18471.1"/>
    </source>
</evidence>
<evidence type="ECO:0000259" key="2">
    <source>
        <dbReference type="PROSITE" id="PS51819"/>
    </source>
</evidence>
<dbReference type="InterPro" id="IPR037523">
    <property type="entry name" value="VOC_core"/>
</dbReference>
<dbReference type="Pfam" id="PF00903">
    <property type="entry name" value="Glyoxalase"/>
    <property type="match status" value="1"/>
</dbReference>
<proteinExistence type="predicted"/>
<dbReference type="InterPro" id="IPR004360">
    <property type="entry name" value="Glyas_Fos-R_dOase_dom"/>
</dbReference>
<evidence type="ECO:0000313" key="4">
    <source>
        <dbReference type="Proteomes" id="UP001304683"/>
    </source>
</evidence>
<keyword evidence="4" id="KW-1185">Reference proteome</keyword>
<dbReference type="PANTHER" id="PTHR43048">
    <property type="entry name" value="METHYLMALONYL-COA EPIMERASE"/>
    <property type="match status" value="1"/>
</dbReference>
<name>A0ABZ0QM25_9FIRM</name>
<dbReference type="InterPro" id="IPR029068">
    <property type="entry name" value="Glyas_Bleomycin-R_OHBP_Dase"/>
</dbReference>
<evidence type="ECO:0000256" key="1">
    <source>
        <dbReference type="ARBA" id="ARBA00022723"/>
    </source>
</evidence>
<sequence>MVERIDNVGLAVRDLQAAEAFYAQLGFRVESRDETPGALLVAGDARLYLFQTNRPAGGARRSPDLVGNPPGLDHISFWVGDVDAAYRRLVEQGVTFATEPADQDWGARACSLHDPDGNVIFLLGPLRDRRTEG</sequence>
<dbReference type="PROSITE" id="PS51819">
    <property type="entry name" value="VOC"/>
    <property type="match status" value="1"/>
</dbReference>